<dbReference type="InterPro" id="IPR020568">
    <property type="entry name" value="Ribosomal_Su5_D2-typ_SF"/>
</dbReference>
<evidence type="ECO:0000256" key="5">
    <source>
        <dbReference type="ARBA" id="ARBA00022605"/>
    </source>
</evidence>
<evidence type="ECO:0000256" key="7">
    <source>
        <dbReference type="ARBA" id="ARBA00022697"/>
    </source>
</evidence>
<dbReference type="PANTHER" id="PTHR20861:SF1">
    <property type="entry name" value="HOMOSERINE KINASE"/>
    <property type="match status" value="1"/>
</dbReference>
<evidence type="ECO:0000259" key="14">
    <source>
        <dbReference type="Pfam" id="PF00288"/>
    </source>
</evidence>
<dbReference type="Pfam" id="PF00288">
    <property type="entry name" value="GHMP_kinases_N"/>
    <property type="match status" value="1"/>
</dbReference>
<dbReference type="InterPro" id="IPR000870">
    <property type="entry name" value="Homoserine_kinase"/>
</dbReference>
<dbReference type="Gene3D" id="3.30.70.890">
    <property type="entry name" value="GHMP kinase, C-terminal domain"/>
    <property type="match status" value="1"/>
</dbReference>
<dbReference type="PANTHER" id="PTHR20861">
    <property type="entry name" value="HOMOSERINE/4-DIPHOSPHOCYTIDYL-2-C-METHYL-D-ERYTHRITOL KINASE"/>
    <property type="match status" value="1"/>
</dbReference>
<evidence type="ECO:0000313" key="17">
    <source>
        <dbReference type="Proteomes" id="UP000294739"/>
    </source>
</evidence>
<evidence type="ECO:0000256" key="3">
    <source>
        <dbReference type="ARBA" id="ARBA00012078"/>
    </source>
</evidence>
<dbReference type="AlphaFoldDB" id="A0A4R5DLN9"/>
<evidence type="ECO:0000256" key="6">
    <source>
        <dbReference type="ARBA" id="ARBA00022679"/>
    </source>
</evidence>
<dbReference type="PRINTS" id="PR00958">
    <property type="entry name" value="HOMSERKINASE"/>
</dbReference>
<evidence type="ECO:0000259" key="15">
    <source>
        <dbReference type="Pfam" id="PF08544"/>
    </source>
</evidence>
<dbReference type="GO" id="GO:0005737">
    <property type="term" value="C:cytoplasm"/>
    <property type="evidence" value="ECO:0007669"/>
    <property type="project" value="UniProtKB-SubCell"/>
</dbReference>
<keyword evidence="5 13" id="KW-0028">Amino-acid biosynthesis</keyword>
<dbReference type="FunCoup" id="A0A4R5DLN9">
    <property type="interactions" value="269"/>
</dbReference>
<dbReference type="NCBIfam" id="TIGR00191">
    <property type="entry name" value="thrB"/>
    <property type="match status" value="1"/>
</dbReference>
<dbReference type="InterPro" id="IPR036554">
    <property type="entry name" value="GHMP_kinase_C_sf"/>
</dbReference>
<keyword evidence="9 13" id="KW-0418">Kinase</keyword>
<dbReference type="SUPFAM" id="SSF54211">
    <property type="entry name" value="Ribosomal protein S5 domain 2-like"/>
    <property type="match status" value="1"/>
</dbReference>
<dbReference type="HAMAP" id="MF_00384">
    <property type="entry name" value="Homoser_kinase"/>
    <property type="match status" value="1"/>
</dbReference>
<evidence type="ECO:0000256" key="10">
    <source>
        <dbReference type="ARBA" id="ARBA00022840"/>
    </source>
</evidence>
<accession>A0A4R5DLN9</accession>
<dbReference type="PROSITE" id="PS00627">
    <property type="entry name" value="GHMP_KINASES_ATP"/>
    <property type="match status" value="1"/>
</dbReference>
<dbReference type="Proteomes" id="UP000294739">
    <property type="component" value="Unassembled WGS sequence"/>
</dbReference>
<dbReference type="GO" id="GO:0009088">
    <property type="term" value="P:threonine biosynthetic process"/>
    <property type="evidence" value="ECO:0007669"/>
    <property type="project" value="UniProtKB-UniRule"/>
</dbReference>
<evidence type="ECO:0000256" key="4">
    <source>
        <dbReference type="ARBA" id="ARBA00017858"/>
    </source>
</evidence>
<name>A0A4R5DLN9_9ACTN</name>
<comment type="pathway">
    <text evidence="1 13">Amino-acid biosynthesis; L-threonine biosynthesis; L-threonine from L-aspartate: step 4/5.</text>
</comment>
<dbReference type="EMBL" id="SMKZ01000002">
    <property type="protein sequence ID" value="TDE15019.1"/>
    <property type="molecule type" value="Genomic_DNA"/>
</dbReference>
<dbReference type="Pfam" id="PF08544">
    <property type="entry name" value="GHMP_kinases_C"/>
    <property type="match status" value="1"/>
</dbReference>
<dbReference type="Gene3D" id="3.30.230.10">
    <property type="match status" value="1"/>
</dbReference>
<comment type="similarity">
    <text evidence="2 13">Belongs to the GHMP kinase family. Homoserine kinase subfamily.</text>
</comment>
<keyword evidence="13" id="KW-0963">Cytoplasm</keyword>
<dbReference type="SUPFAM" id="SSF55060">
    <property type="entry name" value="GHMP Kinase, C-terminal domain"/>
    <property type="match status" value="1"/>
</dbReference>
<comment type="subcellular location">
    <subcellularLocation>
        <location evidence="13">Cytoplasm</location>
    </subcellularLocation>
</comment>
<evidence type="ECO:0000256" key="11">
    <source>
        <dbReference type="ARBA" id="ARBA00049375"/>
    </source>
</evidence>
<dbReference type="InterPro" id="IPR006203">
    <property type="entry name" value="GHMP_knse_ATP-bd_CS"/>
</dbReference>
<protein>
    <recommendedName>
        <fullName evidence="4 13">Homoserine kinase</fullName>
        <shortName evidence="13">HK</shortName>
        <shortName evidence="13">HSK</shortName>
        <ecNumber evidence="3 13">2.7.1.39</ecNumber>
    </recommendedName>
</protein>
<evidence type="ECO:0000256" key="9">
    <source>
        <dbReference type="ARBA" id="ARBA00022777"/>
    </source>
</evidence>
<dbReference type="InParanoid" id="A0A4R5DLN9"/>
<keyword evidence="6 13" id="KW-0808">Transferase</keyword>
<dbReference type="RefSeq" id="WP_131890777.1">
    <property type="nucleotide sequence ID" value="NZ_SMKZ01000002.1"/>
</dbReference>
<evidence type="ECO:0000256" key="12">
    <source>
        <dbReference type="ARBA" id="ARBA00049954"/>
    </source>
</evidence>
<dbReference type="GO" id="GO:0005524">
    <property type="term" value="F:ATP binding"/>
    <property type="evidence" value="ECO:0007669"/>
    <property type="project" value="UniProtKB-UniRule"/>
</dbReference>
<evidence type="ECO:0000256" key="2">
    <source>
        <dbReference type="ARBA" id="ARBA00007370"/>
    </source>
</evidence>
<dbReference type="InterPro" id="IPR014721">
    <property type="entry name" value="Ribsml_uS5_D2-typ_fold_subgr"/>
</dbReference>
<evidence type="ECO:0000313" key="16">
    <source>
        <dbReference type="EMBL" id="TDE15019.1"/>
    </source>
</evidence>
<evidence type="ECO:0000256" key="13">
    <source>
        <dbReference type="HAMAP-Rule" id="MF_00384"/>
    </source>
</evidence>
<proteinExistence type="inferred from homology"/>
<keyword evidence="17" id="KW-1185">Reference proteome</keyword>
<feature type="domain" description="GHMP kinase C-terminal" evidence="15">
    <location>
        <begin position="222"/>
        <end position="274"/>
    </location>
</feature>
<dbReference type="EC" id="2.7.1.39" evidence="3 13"/>
<comment type="catalytic activity">
    <reaction evidence="11 13">
        <text>L-homoserine + ATP = O-phospho-L-homoserine + ADP + H(+)</text>
        <dbReference type="Rhea" id="RHEA:13985"/>
        <dbReference type="ChEBI" id="CHEBI:15378"/>
        <dbReference type="ChEBI" id="CHEBI:30616"/>
        <dbReference type="ChEBI" id="CHEBI:57476"/>
        <dbReference type="ChEBI" id="CHEBI:57590"/>
        <dbReference type="ChEBI" id="CHEBI:456216"/>
        <dbReference type="EC" id="2.7.1.39"/>
    </reaction>
</comment>
<dbReference type="InterPro" id="IPR006204">
    <property type="entry name" value="GHMP_kinase_N_dom"/>
</dbReference>
<comment type="caution">
    <text evidence="16">The sequence shown here is derived from an EMBL/GenBank/DDBJ whole genome shotgun (WGS) entry which is preliminary data.</text>
</comment>
<keyword evidence="8 13" id="KW-0547">Nucleotide-binding</keyword>
<evidence type="ECO:0000256" key="1">
    <source>
        <dbReference type="ARBA" id="ARBA00005015"/>
    </source>
</evidence>
<dbReference type="PIRSF" id="PIRSF000676">
    <property type="entry name" value="Homoser_kin"/>
    <property type="match status" value="1"/>
</dbReference>
<feature type="binding site" evidence="13">
    <location>
        <begin position="94"/>
        <end position="104"/>
    </location>
    <ligand>
        <name>ATP</name>
        <dbReference type="ChEBI" id="CHEBI:30616"/>
    </ligand>
</feature>
<evidence type="ECO:0000256" key="8">
    <source>
        <dbReference type="ARBA" id="ARBA00022741"/>
    </source>
</evidence>
<reference evidence="16 17" key="1">
    <citation type="submission" date="2019-03" db="EMBL/GenBank/DDBJ databases">
        <title>Draft genome sequences of novel Actinobacteria.</title>
        <authorList>
            <person name="Sahin N."/>
            <person name="Ay H."/>
            <person name="Saygin H."/>
        </authorList>
    </citation>
    <scope>NUCLEOTIDE SEQUENCE [LARGE SCALE GENOMIC DNA]</scope>
    <source>
        <strain evidence="16 17">5K138</strain>
    </source>
</reference>
<feature type="domain" description="GHMP kinase N-terminal" evidence="14">
    <location>
        <begin position="66"/>
        <end position="154"/>
    </location>
</feature>
<keyword evidence="10 13" id="KW-0067">ATP-binding</keyword>
<dbReference type="InterPro" id="IPR013750">
    <property type="entry name" value="GHMP_kinase_C_dom"/>
</dbReference>
<comment type="function">
    <text evidence="12 13">Catalyzes the ATP-dependent phosphorylation of L-homoserine to L-homoserine phosphate.</text>
</comment>
<sequence length="308" mass="31376">MTTASVRVRVPATSANLGPGFDALGLALSLHDEVEVTASFGGTGSSLRVDVEGAGAETVPRDERHLVVRALRAGFDAAGRQPSDLRLVCRNALPHGRGLGSSAAAIVAGVVAARALSDTATGVEGEPAPSSADLELANRLEGHPDNVAACLLGGLTIAWLDGTGRARATRVDVHPDVVPVVCVPAAEVSTEKARGLLPDTVAHGDAAATAGRAALLVQALARRPELLLDATEDRLHQDYREPAMPETLALVRALRADGLAAVVSGAGPSVLVLDAAGRAGRVVELAAGWDVRTLRVDGDGVRVDDAAG</sequence>
<dbReference type="UniPathway" id="UPA00050">
    <property type="reaction ID" value="UER00064"/>
</dbReference>
<dbReference type="GO" id="GO:0004413">
    <property type="term" value="F:homoserine kinase activity"/>
    <property type="evidence" value="ECO:0007669"/>
    <property type="project" value="UniProtKB-UniRule"/>
</dbReference>
<organism evidence="16 17">
    <name type="scientific">Jiangella asiatica</name>
    <dbReference type="NCBI Taxonomy" id="2530372"/>
    <lineage>
        <taxon>Bacteria</taxon>
        <taxon>Bacillati</taxon>
        <taxon>Actinomycetota</taxon>
        <taxon>Actinomycetes</taxon>
        <taxon>Jiangellales</taxon>
        <taxon>Jiangellaceae</taxon>
        <taxon>Jiangella</taxon>
    </lineage>
</organism>
<dbReference type="OrthoDB" id="9769912at2"/>
<keyword evidence="7 13" id="KW-0791">Threonine biosynthesis</keyword>
<gene>
    <name evidence="13" type="primary">thrB</name>
    <name evidence="16" type="ORF">E1269_02625</name>
</gene>